<keyword evidence="2" id="KW-1185">Reference proteome</keyword>
<dbReference type="EMBL" id="ACCL02000019">
    <property type="protein sequence ID" value="EET59398.1"/>
    <property type="molecule type" value="Genomic_DNA"/>
</dbReference>
<comment type="caution">
    <text evidence="1">The sequence shown here is derived from an EMBL/GenBank/DDBJ whole genome shotgun (WGS) entry which is preliminary data.</text>
</comment>
<dbReference type="AlphaFoldDB" id="C6LJ78"/>
<name>C6LJ78_9FIRM</name>
<organism evidence="1 2">
    <name type="scientific">Marvinbryantia formatexigens DSM 14469</name>
    <dbReference type="NCBI Taxonomy" id="478749"/>
    <lineage>
        <taxon>Bacteria</taxon>
        <taxon>Bacillati</taxon>
        <taxon>Bacillota</taxon>
        <taxon>Clostridia</taxon>
        <taxon>Lachnospirales</taxon>
        <taxon>Lachnospiraceae</taxon>
        <taxon>Marvinbryantia</taxon>
    </lineage>
</organism>
<protein>
    <submittedName>
        <fullName evidence="1">Uncharacterized protein</fullName>
    </submittedName>
</protein>
<proteinExistence type="predicted"/>
<sequence>MCAICKRRLRPCGCFRLRSKRDMCFWLHTGGIKQTFLYLCADE</sequence>
<reference evidence="1" key="1">
    <citation type="submission" date="2009-07" db="EMBL/GenBank/DDBJ databases">
        <authorList>
            <person name="Weinstock G."/>
            <person name="Sodergren E."/>
            <person name="Clifton S."/>
            <person name="Fulton L."/>
            <person name="Fulton B."/>
            <person name="Courtney L."/>
            <person name="Fronick C."/>
            <person name="Harrison M."/>
            <person name="Strong C."/>
            <person name="Farmer C."/>
            <person name="Delahaunty K."/>
            <person name="Markovic C."/>
            <person name="Hall O."/>
            <person name="Minx P."/>
            <person name="Tomlinson C."/>
            <person name="Mitreva M."/>
            <person name="Nelson J."/>
            <person name="Hou S."/>
            <person name="Wollam A."/>
            <person name="Pepin K.H."/>
            <person name="Johnson M."/>
            <person name="Bhonagiri V."/>
            <person name="Nash W.E."/>
            <person name="Warren W."/>
            <person name="Chinwalla A."/>
            <person name="Mardis E.R."/>
            <person name="Wilson R.K."/>
        </authorList>
    </citation>
    <scope>NUCLEOTIDE SEQUENCE [LARGE SCALE GENOMIC DNA]</scope>
    <source>
        <strain evidence="1">DSM 14469</strain>
    </source>
</reference>
<gene>
    <name evidence="1" type="ORF">BRYFOR_08713</name>
</gene>
<evidence type="ECO:0000313" key="2">
    <source>
        <dbReference type="Proteomes" id="UP000005561"/>
    </source>
</evidence>
<accession>C6LJ78</accession>
<evidence type="ECO:0000313" key="1">
    <source>
        <dbReference type="EMBL" id="EET59398.1"/>
    </source>
</evidence>
<dbReference type="Proteomes" id="UP000005561">
    <property type="component" value="Unassembled WGS sequence"/>
</dbReference>